<keyword evidence="2" id="KW-1185">Reference proteome</keyword>
<proteinExistence type="predicted"/>
<reference evidence="2" key="1">
    <citation type="journal article" date="2014" name="Proc. Natl. Acad. Sci. U.S.A.">
        <title>Extensive sampling of basidiomycete genomes demonstrates inadequacy of the white-rot/brown-rot paradigm for wood decay fungi.</title>
        <authorList>
            <person name="Riley R."/>
            <person name="Salamov A.A."/>
            <person name="Brown D.W."/>
            <person name="Nagy L.G."/>
            <person name="Floudas D."/>
            <person name="Held B.W."/>
            <person name="Levasseur A."/>
            <person name="Lombard V."/>
            <person name="Morin E."/>
            <person name="Otillar R."/>
            <person name="Lindquist E.A."/>
            <person name="Sun H."/>
            <person name="LaButti K.M."/>
            <person name="Schmutz J."/>
            <person name="Jabbour D."/>
            <person name="Luo H."/>
            <person name="Baker S.E."/>
            <person name="Pisabarro A.G."/>
            <person name="Walton J.D."/>
            <person name="Blanchette R.A."/>
            <person name="Henrissat B."/>
            <person name="Martin F."/>
            <person name="Cullen D."/>
            <person name="Hibbett D.S."/>
            <person name="Grigoriev I.V."/>
        </authorList>
    </citation>
    <scope>NUCLEOTIDE SEQUENCE [LARGE SCALE GENOMIC DNA]</scope>
    <source>
        <strain evidence="2">MUCL 33604</strain>
    </source>
</reference>
<protein>
    <recommendedName>
        <fullName evidence="3">DDE-1 domain-containing protein</fullName>
    </recommendedName>
</protein>
<organism evidence="1 2">
    <name type="scientific">Jaapia argillacea MUCL 33604</name>
    <dbReference type="NCBI Taxonomy" id="933084"/>
    <lineage>
        <taxon>Eukaryota</taxon>
        <taxon>Fungi</taxon>
        <taxon>Dikarya</taxon>
        <taxon>Basidiomycota</taxon>
        <taxon>Agaricomycotina</taxon>
        <taxon>Agaricomycetes</taxon>
        <taxon>Agaricomycetidae</taxon>
        <taxon>Jaapiales</taxon>
        <taxon>Jaapiaceae</taxon>
        <taxon>Jaapia</taxon>
    </lineage>
</organism>
<evidence type="ECO:0008006" key="3">
    <source>
        <dbReference type="Google" id="ProtNLM"/>
    </source>
</evidence>
<dbReference type="InParanoid" id="A0A067PNZ9"/>
<dbReference type="HOGENOM" id="CLU_046752_5_0_1"/>
<gene>
    <name evidence="1" type="ORF">JAAARDRAFT_133764</name>
</gene>
<dbReference type="Proteomes" id="UP000027265">
    <property type="component" value="Unassembled WGS sequence"/>
</dbReference>
<name>A0A067PNZ9_9AGAM</name>
<dbReference type="EMBL" id="KL197725">
    <property type="protein sequence ID" value="KDQ55540.1"/>
    <property type="molecule type" value="Genomic_DNA"/>
</dbReference>
<evidence type="ECO:0000313" key="2">
    <source>
        <dbReference type="Proteomes" id="UP000027265"/>
    </source>
</evidence>
<accession>A0A067PNZ9</accession>
<dbReference type="OrthoDB" id="3341102at2759"/>
<dbReference type="AlphaFoldDB" id="A0A067PNZ9"/>
<evidence type="ECO:0000313" key="1">
    <source>
        <dbReference type="EMBL" id="KDQ55540.1"/>
    </source>
</evidence>
<sequence>MHSYVTKILVPYFNKHKKRLNHLGQCCIWLIDVWSVHRSQAFQDWMKEKYSWIIIFYIPGGHMGIWQPSDVGIQRLLKLAIKCSCHADIVAETLLQLHKGVSAETVQLQKTIGVLQDRSVQWLVNGYEAINRKDLVKKVCSDSLI</sequence>